<protein>
    <submittedName>
        <fullName evidence="5">MarR family transcriptional regulator</fullName>
    </submittedName>
</protein>
<accession>A0ABU7KRP1</accession>
<dbReference type="PROSITE" id="PS50995">
    <property type="entry name" value="HTH_MARR_2"/>
    <property type="match status" value="1"/>
</dbReference>
<keyword evidence="2" id="KW-0238">DNA-binding</keyword>
<evidence type="ECO:0000313" key="5">
    <source>
        <dbReference type="EMBL" id="MEE2051963.1"/>
    </source>
</evidence>
<gene>
    <name evidence="5" type="ORF">Q8A49_15785</name>
</gene>
<feature type="domain" description="HTH marR-type" evidence="4">
    <location>
        <begin position="16"/>
        <end position="149"/>
    </location>
</feature>
<reference evidence="5 6" key="1">
    <citation type="submission" date="2023-07" db="EMBL/GenBank/DDBJ databases">
        <authorList>
            <person name="Girao M."/>
            <person name="Carvalho M.F."/>
        </authorList>
    </citation>
    <scope>NUCLEOTIDE SEQUENCE [LARGE SCALE GENOMIC DNA]</scope>
    <source>
        <strain evidence="5 6">66/93</strain>
    </source>
</reference>
<evidence type="ECO:0000256" key="3">
    <source>
        <dbReference type="ARBA" id="ARBA00023163"/>
    </source>
</evidence>
<evidence type="ECO:0000256" key="1">
    <source>
        <dbReference type="ARBA" id="ARBA00023015"/>
    </source>
</evidence>
<dbReference type="InterPro" id="IPR036390">
    <property type="entry name" value="WH_DNA-bd_sf"/>
</dbReference>
<dbReference type="SMART" id="SM00347">
    <property type="entry name" value="HTH_MARR"/>
    <property type="match status" value="1"/>
</dbReference>
<comment type="caution">
    <text evidence="5">The sequence shown here is derived from an EMBL/GenBank/DDBJ whole genome shotgun (WGS) entry which is preliminary data.</text>
</comment>
<dbReference type="InterPro" id="IPR036388">
    <property type="entry name" value="WH-like_DNA-bd_sf"/>
</dbReference>
<dbReference type="Gene3D" id="1.10.10.10">
    <property type="entry name" value="Winged helix-like DNA-binding domain superfamily/Winged helix DNA-binding domain"/>
    <property type="match status" value="1"/>
</dbReference>
<dbReference type="Pfam" id="PF01047">
    <property type="entry name" value="MarR"/>
    <property type="match status" value="1"/>
</dbReference>
<dbReference type="PANTHER" id="PTHR33164:SF57">
    <property type="entry name" value="MARR-FAMILY TRANSCRIPTIONAL REGULATOR"/>
    <property type="match status" value="1"/>
</dbReference>
<keyword evidence="3" id="KW-0804">Transcription</keyword>
<dbReference type="SUPFAM" id="SSF46785">
    <property type="entry name" value="Winged helix' DNA-binding domain"/>
    <property type="match status" value="1"/>
</dbReference>
<dbReference type="RefSeq" id="WP_330159014.1">
    <property type="nucleotide sequence ID" value="NZ_BAAAJA010000041.1"/>
</dbReference>
<dbReference type="Proteomes" id="UP001348641">
    <property type="component" value="Unassembled WGS sequence"/>
</dbReference>
<keyword evidence="1" id="KW-0805">Transcription regulation</keyword>
<name>A0ABU7KRP1_9ACTN</name>
<dbReference type="InterPro" id="IPR039422">
    <property type="entry name" value="MarR/SlyA-like"/>
</dbReference>
<proteinExistence type="predicted"/>
<dbReference type="InterPro" id="IPR000835">
    <property type="entry name" value="HTH_MarR-typ"/>
</dbReference>
<dbReference type="EMBL" id="JAUUCC010000037">
    <property type="protein sequence ID" value="MEE2051963.1"/>
    <property type="molecule type" value="Genomic_DNA"/>
</dbReference>
<dbReference type="InterPro" id="IPR023187">
    <property type="entry name" value="Tscrpt_reg_MarR-type_CS"/>
</dbReference>
<organism evidence="5 6">
    <name type="scientific">Nocardiopsis tropica</name>
    <dbReference type="NCBI Taxonomy" id="109330"/>
    <lineage>
        <taxon>Bacteria</taxon>
        <taxon>Bacillati</taxon>
        <taxon>Actinomycetota</taxon>
        <taxon>Actinomycetes</taxon>
        <taxon>Streptosporangiales</taxon>
        <taxon>Nocardiopsidaceae</taxon>
        <taxon>Nocardiopsis</taxon>
    </lineage>
</organism>
<sequence>MNVHERTNQWSSETVAASPMLAVIAAARVLESQVNEALSSVSLSLARLALLHRLAGSAKPVGLKDLAEALGCSKSNASVLADRMLQEGYLTRETDPADRRGVLLSLTPAGAAAHAAGFEVVARQQDEVFADVAPQDCDTLLQVLGQVTR</sequence>
<dbReference type="PANTHER" id="PTHR33164">
    <property type="entry name" value="TRANSCRIPTIONAL REGULATOR, MARR FAMILY"/>
    <property type="match status" value="1"/>
</dbReference>
<dbReference type="PRINTS" id="PR00598">
    <property type="entry name" value="HTHMARR"/>
</dbReference>
<evidence type="ECO:0000313" key="6">
    <source>
        <dbReference type="Proteomes" id="UP001348641"/>
    </source>
</evidence>
<dbReference type="PROSITE" id="PS01117">
    <property type="entry name" value="HTH_MARR_1"/>
    <property type="match status" value="1"/>
</dbReference>
<evidence type="ECO:0000259" key="4">
    <source>
        <dbReference type="PROSITE" id="PS50995"/>
    </source>
</evidence>
<evidence type="ECO:0000256" key="2">
    <source>
        <dbReference type="ARBA" id="ARBA00023125"/>
    </source>
</evidence>